<evidence type="ECO:0000313" key="5">
    <source>
        <dbReference type="EMBL" id="GAA2847706.1"/>
    </source>
</evidence>
<dbReference type="InterPro" id="IPR052336">
    <property type="entry name" value="MlaD_Phospholipid_Transporter"/>
</dbReference>
<accession>A0ABP6I5U3</accession>
<evidence type="ECO:0000313" key="6">
    <source>
        <dbReference type="Proteomes" id="UP001500831"/>
    </source>
</evidence>
<feature type="domain" description="Mce/MlaD" evidence="3">
    <location>
        <begin position="36"/>
        <end position="111"/>
    </location>
</feature>
<dbReference type="RefSeq" id="WP_344967297.1">
    <property type="nucleotide sequence ID" value="NZ_BAAAVI010000002.1"/>
</dbReference>
<dbReference type="InterPro" id="IPR003399">
    <property type="entry name" value="Mce/MlaD"/>
</dbReference>
<keyword evidence="2" id="KW-0812">Transmembrane</keyword>
<dbReference type="Proteomes" id="UP001500831">
    <property type="component" value="Unassembled WGS sequence"/>
</dbReference>
<feature type="domain" description="Mammalian cell entry C-terminal" evidence="4">
    <location>
        <begin position="118"/>
        <end position="266"/>
    </location>
</feature>
<gene>
    <name evidence="5" type="ORF">GCM10010517_04820</name>
</gene>
<dbReference type="PANTHER" id="PTHR33371">
    <property type="entry name" value="INTERMEMBRANE PHOSPHOLIPID TRANSPORT SYSTEM BINDING PROTEIN MLAD-RELATED"/>
    <property type="match status" value="1"/>
</dbReference>
<reference evidence="6" key="1">
    <citation type="journal article" date="2019" name="Int. J. Syst. Evol. Microbiol.">
        <title>The Global Catalogue of Microorganisms (GCM) 10K type strain sequencing project: providing services to taxonomists for standard genome sequencing and annotation.</title>
        <authorList>
            <consortium name="The Broad Institute Genomics Platform"/>
            <consortium name="The Broad Institute Genome Sequencing Center for Infectious Disease"/>
            <person name="Wu L."/>
            <person name="Ma J."/>
        </authorList>
    </citation>
    <scope>NUCLEOTIDE SEQUENCE [LARGE SCALE GENOMIC DNA]</scope>
    <source>
        <strain evidence="6">JCM 6242</strain>
    </source>
</reference>
<dbReference type="InterPro" id="IPR005693">
    <property type="entry name" value="Mce"/>
</dbReference>
<dbReference type="InterPro" id="IPR024516">
    <property type="entry name" value="Mce_C"/>
</dbReference>
<comment type="caution">
    <text evidence="5">The sequence shown here is derived from an EMBL/GenBank/DDBJ whole genome shotgun (WGS) entry which is preliminary data.</text>
</comment>
<dbReference type="Pfam" id="PF11887">
    <property type="entry name" value="Mce4_CUP1"/>
    <property type="match status" value="1"/>
</dbReference>
<keyword evidence="6" id="KW-1185">Reference proteome</keyword>
<feature type="transmembrane region" description="Helical" evidence="2">
    <location>
        <begin position="416"/>
        <end position="436"/>
    </location>
</feature>
<feature type="compositionally biased region" description="Acidic residues" evidence="1">
    <location>
        <begin position="356"/>
        <end position="380"/>
    </location>
</feature>
<protein>
    <submittedName>
        <fullName evidence="5">MCE family protein</fullName>
    </submittedName>
</protein>
<dbReference type="PANTHER" id="PTHR33371:SF16">
    <property type="entry name" value="MCE-FAMILY PROTEIN MCE3F"/>
    <property type="match status" value="1"/>
</dbReference>
<evidence type="ECO:0000259" key="4">
    <source>
        <dbReference type="Pfam" id="PF11887"/>
    </source>
</evidence>
<keyword evidence="2" id="KW-1133">Transmembrane helix</keyword>
<feature type="region of interest" description="Disordered" evidence="1">
    <location>
        <begin position="329"/>
        <end position="406"/>
    </location>
</feature>
<evidence type="ECO:0000256" key="1">
    <source>
        <dbReference type="SAM" id="MobiDB-lite"/>
    </source>
</evidence>
<proteinExistence type="predicted"/>
<feature type="compositionally biased region" description="Low complexity" evidence="1">
    <location>
        <begin position="394"/>
        <end position="406"/>
    </location>
</feature>
<name>A0ABP6I5U3_9ACTN</name>
<organism evidence="5 6">
    <name type="scientific">Streptosporangium fragile</name>
    <dbReference type="NCBI Taxonomy" id="46186"/>
    <lineage>
        <taxon>Bacteria</taxon>
        <taxon>Bacillati</taxon>
        <taxon>Actinomycetota</taxon>
        <taxon>Actinomycetes</taxon>
        <taxon>Streptosporangiales</taxon>
        <taxon>Streptosporangiaceae</taxon>
        <taxon>Streptosporangium</taxon>
    </lineage>
</organism>
<dbReference type="Pfam" id="PF02470">
    <property type="entry name" value="MlaD"/>
    <property type="match status" value="1"/>
</dbReference>
<evidence type="ECO:0000256" key="2">
    <source>
        <dbReference type="SAM" id="Phobius"/>
    </source>
</evidence>
<keyword evidence="2" id="KW-0472">Membrane</keyword>
<dbReference type="NCBIfam" id="TIGR00996">
    <property type="entry name" value="Mtu_fam_mce"/>
    <property type="match status" value="1"/>
</dbReference>
<evidence type="ECO:0000259" key="3">
    <source>
        <dbReference type="Pfam" id="PF02470"/>
    </source>
</evidence>
<dbReference type="EMBL" id="BAAAVI010000002">
    <property type="protein sequence ID" value="GAA2847706.1"/>
    <property type="molecule type" value="Genomic_DNA"/>
</dbReference>
<sequence>MKNRIWINLGFFAALGVVMTVWAFTTIIKLDVVERPYRINAEFLSSPGLVPGFDVAYLGVRVGQIDDVALAPGKIVVSLAIDRDVRLPRGVTAQVRRKSAIGEPYVEISPPRSGTGGATLAAGYTIPLSDTSVPLDYKKLFDGVGKLLNAVPAEDAQTIVHELATGLEGRTTSIREIVDNAHDLTETLAENTDLLDELSVQLTRVTGTLAGRREKLARGVTDLAGVTGALRESRRRLNAALDHGPGFFRQVDHLLTTARPGLSCALTALGTRPGVVFTARTRANVDHLLRIVPTAQALLSDVTDRRADGVYGRATFLFSVPGGPRVPAEYRNPLAPPTVPALRACPKGPASKVGTGDEDEEISDEPTDEASAAPDEETPAPEETQGPPQAAESDAPAATGDTAPGTGAAAQNLTPFIVAIFVAVVISGGVIGWIAVGRAGRRGQE</sequence>